<dbReference type="EMBL" id="CP034235">
    <property type="protein sequence ID" value="QGQ97765.1"/>
    <property type="molecule type" value="Genomic_DNA"/>
</dbReference>
<dbReference type="PANTHER" id="PTHR43649">
    <property type="entry name" value="ARABINOSE-BINDING PROTEIN-RELATED"/>
    <property type="match status" value="1"/>
</dbReference>
<organism evidence="2 3">
    <name type="scientific">Paenibacillus psychroresistens</name>
    <dbReference type="NCBI Taxonomy" id="1778678"/>
    <lineage>
        <taxon>Bacteria</taxon>
        <taxon>Bacillati</taxon>
        <taxon>Bacillota</taxon>
        <taxon>Bacilli</taxon>
        <taxon>Bacillales</taxon>
        <taxon>Paenibacillaceae</taxon>
        <taxon>Paenibacillus</taxon>
    </lineage>
</organism>
<accession>A0A6B8RQE4</accession>
<name>A0A6B8RQE4_9BACL</name>
<evidence type="ECO:0000313" key="3">
    <source>
        <dbReference type="Proteomes" id="UP000426246"/>
    </source>
</evidence>
<proteinExistence type="predicted"/>
<feature type="compositionally biased region" description="Polar residues" evidence="1">
    <location>
        <begin position="38"/>
        <end position="52"/>
    </location>
</feature>
<feature type="region of interest" description="Disordered" evidence="1">
    <location>
        <begin position="34"/>
        <end position="53"/>
    </location>
</feature>
<gene>
    <name evidence="2" type="ORF">EHS13_24185</name>
</gene>
<evidence type="ECO:0000256" key="1">
    <source>
        <dbReference type="SAM" id="MobiDB-lite"/>
    </source>
</evidence>
<dbReference type="InterPro" id="IPR006059">
    <property type="entry name" value="SBP"/>
</dbReference>
<sequence>MEGFKVKKRSWAMGLVLLMVAVLVLSACGKSGVKGADSTASAQPTADSTATAEPQKDVDLRVINFRVEDQAYYDEVNKKFEEKYPYIHVKYDAAPTKDWGNLKTSRIATNDVDVVGGQTPDAKDPNAASLWLDLKGQPFLDGYIEGALKGGQSNDGTQYLLPSNSVSVVTFYNKKIFADLGLAIPKTWDEFIAACDKIKAAGIDPIMFGGKDQWPVVMQVMGIEMGANRSSNPDFFAQLKDGKTKFTDPAMLDVFTKYEKMTNYFQKNAAGLDYGQAPALFAQGKAAMMVDGSWSTSQIVDAKPAFEVGAFLTPGGNTAEANAIAPTKIGSGFLIYKKSPNQDAALKYLAFLSEKDIYQQYINAAKMWPVKSDTTLADPLSNEIAQLLGKQLPMWDSIQPTGANYNFVEDAMKLLFKKTTPAEAVADMQKKFLDSKPDWK</sequence>
<dbReference type="InterPro" id="IPR050490">
    <property type="entry name" value="Bact_solute-bd_prot1"/>
</dbReference>
<protein>
    <submittedName>
        <fullName evidence="2">Extracellular solute-binding protein</fullName>
    </submittedName>
</protein>
<reference evidence="3" key="1">
    <citation type="submission" date="2018-11" db="EMBL/GenBank/DDBJ databases">
        <title>Complete genome sequence of Paenibacillus sp. ML311-T8.</title>
        <authorList>
            <person name="Nam Y.-D."/>
            <person name="Kang J."/>
            <person name="Chung W.-H."/>
            <person name="Park Y.S."/>
        </authorList>
    </citation>
    <scope>NUCLEOTIDE SEQUENCE [LARGE SCALE GENOMIC DNA]</scope>
    <source>
        <strain evidence="3">ML311-T8</strain>
    </source>
</reference>
<dbReference type="AlphaFoldDB" id="A0A6B8RQE4"/>
<dbReference type="SUPFAM" id="SSF53850">
    <property type="entry name" value="Periplasmic binding protein-like II"/>
    <property type="match status" value="1"/>
</dbReference>
<dbReference type="Proteomes" id="UP000426246">
    <property type="component" value="Chromosome"/>
</dbReference>
<dbReference type="Pfam" id="PF01547">
    <property type="entry name" value="SBP_bac_1"/>
    <property type="match status" value="1"/>
</dbReference>
<keyword evidence="3" id="KW-1185">Reference proteome</keyword>
<dbReference type="PROSITE" id="PS51257">
    <property type="entry name" value="PROKAR_LIPOPROTEIN"/>
    <property type="match status" value="1"/>
</dbReference>
<dbReference type="KEGG" id="ppsc:EHS13_24185"/>
<evidence type="ECO:0000313" key="2">
    <source>
        <dbReference type="EMBL" id="QGQ97765.1"/>
    </source>
</evidence>
<dbReference type="Gene3D" id="3.40.190.10">
    <property type="entry name" value="Periplasmic binding protein-like II"/>
    <property type="match status" value="2"/>
</dbReference>